<dbReference type="InterPro" id="IPR013785">
    <property type="entry name" value="Aldolase_TIM"/>
</dbReference>
<organism evidence="19">
    <name type="scientific">Pseudozyma antarctica</name>
    <name type="common">Yeast</name>
    <name type="synonym">Candida antarctica</name>
    <dbReference type="NCBI Taxonomy" id="84753"/>
    <lineage>
        <taxon>Eukaryota</taxon>
        <taxon>Fungi</taxon>
        <taxon>Dikarya</taxon>
        <taxon>Basidiomycota</taxon>
        <taxon>Ustilaginomycotina</taxon>
        <taxon>Ustilaginomycetes</taxon>
        <taxon>Ustilaginales</taxon>
        <taxon>Ustilaginaceae</taxon>
        <taxon>Moesziomyces</taxon>
    </lineage>
</organism>
<evidence type="ECO:0000256" key="16">
    <source>
        <dbReference type="RuleBase" id="RU000487"/>
    </source>
</evidence>
<evidence type="ECO:0000256" key="10">
    <source>
        <dbReference type="ARBA" id="ARBA00023102"/>
    </source>
</evidence>
<dbReference type="GO" id="GO:0000105">
    <property type="term" value="P:L-histidine biosynthetic process"/>
    <property type="evidence" value="ECO:0007669"/>
    <property type="project" value="UniProtKB-UniPathway"/>
</dbReference>
<dbReference type="FunFam" id="3.20.20.70:FF:000110">
    <property type="entry name" value="1-(5-phosphoribosyl)-5-[(5-phosphoribosylamino)methylideneamino] imidazole-4-carboxamide isomerase, chloroplastic"/>
    <property type="match status" value="1"/>
</dbReference>
<evidence type="ECO:0000256" key="5">
    <source>
        <dbReference type="ARBA" id="ARBA00012452"/>
    </source>
</evidence>
<dbReference type="CDD" id="cd04723">
    <property type="entry name" value="HisA_HisF"/>
    <property type="match status" value="1"/>
</dbReference>
<dbReference type="SUPFAM" id="SSF53067">
    <property type="entry name" value="Actin-like ATPase domain"/>
    <property type="match status" value="2"/>
</dbReference>
<dbReference type="PROSITE" id="PS01132">
    <property type="entry name" value="ACTINS_ACT_LIKE"/>
    <property type="match status" value="1"/>
</dbReference>
<feature type="domain" description="GST N-terminal" evidence="18">
    <location>
        <begin position="10"/>
        <end position="92"/>
    </location>
</feature>
<keyword evidence="9" id="KW-0808">Transferase</keyword>
<dbReference type="InterPro" id="IPR004001">
    <property type="entry name" value="Actin_CS"/>
</dbReference>
<dbReference type="InterPro" id="IPR036249">
    <property type="entry name" value="Thioredoxin-like_sf"/>
</dbReference>
<dbReference type="SFLD" id="SFLDS00019">
    <property type="entry name" value="Glutathione_Transferase_(cytos"/>
    <property type="match status" value="1"/>
</dbReference>
<dbReference type="GO" id="GO:0005737">
    <property type="term" value="C:cytoplasm"/>
    <property type="evidence" value="ECO:0007669"/>
    <property type="project" value="UniProtKB-ARBA"/>
</dbReference>
<keyword evidence="20" id="KW-1185">Reference proteome</keyword>
<evidence type="ECO:0000313" key="19">
    <source>
        <dbReference type="EMBL" id="GAK67570.1"/>
    </source>
</evidence>
<dbReference type="PRINTS" id="PR00190">
    <property type="entry name" value="ACTIN"/>
</dbReference>
<dbReference type="SMART" id="SM00268">
    <property type="entry name" value="ACTIN"/>
    <property type="match status" value="1"/>
</dbReference>
<reference evidence="19" key="1">
    <citation type="submission" date="2014-07" db="EMBL/GenBank/DDBJ databases">
        <title>Draft genome sequence of the yeast Pseudozyma antarctica JCM 10317 known as a producer of lipase B which used in a wide range of industrial applications.</title>
        <authorList>
            <person name="Morita T."/>
            <person name="Saika A."/>
            <person name="Koike H."/>
        </authorList>
    </citation>
    <scope>NUCLEOTIDE SEQUENCE</scope>
    <source>
        <strain evidence="19">JCM 10317</strain>
    </source>
</reference>
<dbReference type="CDD" id="cd10224">
    <property type="entry name" value="ASKHA_NBD_actin"/>
    <property type="match status" value="1"/>
</dbReference>
<dbReference type="InterPro" id="IPR043129">
    <property type="entry name" value="ATPase_NBD"/>
</dbReference>
<dbReference type="SUPFAM" id="SSF47616">
    <property type="entry name" value="GST C-terminal domain-like"/>
    <property type="match status" value="1"/>
</dbReference>
<comment type="function">
    <text evidence="2">Actins are highly conserved proteins that are involved in various types of cell motility and are ubiquitously expressed in all eukaryotic cells.</text>
</comment>
<evidence type="ECO:0000313" key="20">
    <source>
        <dbReference type="Proteomes" id="UP000053758"/>
    </source>
</evidence>
<dbReference type="UniPathway" id="UPA00031">
    <property type="reaction ID" value="UER00009"/>
</dbReference>
<evidence type="ECO:0000256" key="8">
    <source>
        <dbReference type="ARBA" id="ARBA00022605"/>
    </source>
</evidence>
<dbReference type="InterPro" id="IPR040079">
    <property type="entry name" value="Glutathione_S-Trfase"/>
</dbReference>
<dbReference type="InterPro" id="IPR006062">
    <property type="entry name" value="His_biosynth"/>
</dbReference>
<dbReference type="Pfam" id="PF02798">
    <property type="entry name" value="GST_N"/>
    <property type="match status" value="1"/>
</dbReference>
<dbReference type="SUPFAM" id="SSF51366">
    <property type="entry name" value="Ribulose-phoshate binding barrel"/>
    <property type="match status" value="1"/>
</dbReference>
<evidence type="ECO:0000256" key="13">
    <source>
        <dbReference type="ARBA" id="ARBA00031376"/>
    </source>
</evidence>
<evidence type="ECO:0000256" key="11">
    <source>
        <dbReference type="ARBA" id="ARBA00023235"/>
    </source>
</evidence>
<evidence type="ECO:0000259" key="18">
    <source>
        <dbReference type="PROSITE" id="PS50404"/>
    </source>
</evidence>
<dbReference type="SUPFAM" id="SSF52833">
    <property type="entry name" value="Thioredoxin-like"/>
    <property type="match status" value="1"/>
</dbReference>
<dbReference type="GO" id="GO:0003949">
    <property type="term" value="F:1-(5-phosphoribosyl)-5-[(5-phosphoribosylamino)methylideneamino]imidazole-4-carboxamide isomerase activity"/>
    <property type="evidence" value="ECO:0007669"/>
    <property type="project" value="UniProtKB-EC"/>
</dbReference>
<dbReference type="PROSITE" id="PS00432">
    <property type="entry name" value="ACTINS_2"/>
    <property type="match status" value="1"/>
</dbReference>
<dbReference type="HOGENOM" id="CLU_291698_0_0_1"/>
<dbReference type="CDD" id="cd03046">
    <property type="entry name" value="GST_N_GTT1_like"/>
    <property type="match status" value="1"/>
</dbReference>
<evidence type="ECO:0000256" key="14">
    <source>
        <dbReference type="ARBA" id="ARBA00047960"/>
    </source>
</evidence>
<keyword evidence="10 17" id="KW-0368">Histidine biosynthesis</keyword>
<evidence type="ECO:0000256" key="9">
    <source>
        <dbReference type="ARBA" id="ARBA00022679"/>
    </source>
</evidence>
<evidence type="ECO:0000256" key="4">
    <source>
        <dbReference type="ARBA" id="ARBA00009667"/>
    </source>
</evidence>
<comment type="similarity">
    <text evidence="16">Belongs to the actin family.</text>
</comment>
<comment type="pathway">
    <text evidence="3">Amino-acid biosynthesis; L-histidine biosynthesis; L-histidine from 5-phospho-alpha-D-ribose 1-diphosphate: step 4/9.</text>
</comment>
<proteinExistence type="inferred from homology"/>
<dbReference type="Gene3D" id="3.40.30.10">
    <property type="entry name" value="Glutaredoxin"/>
    <property type="match status" value="1"/>
</dbReference>
<dbReference type="PANTHER" id="PTHR11937">
    <property type="entry name" value="ACTIN"/>
    <property type="match status" value="1"/>
</dbReference>
<dbReference type="FunFam" id="3.40.30.10:FF:000156">
    <property type="entry name" value="Glutathione S-transferase 1"/>
    <property type="match status" value="1"/>
</dbReference>
<evidence type="ECO:0000256" key="6">
    <source>
        <dbReference type="ARBA" id="ARBA00012550"/>
    </source>
</evidence>
<dbReference type="InterPro" id="IPR004000">
    <property type="entry name" value="Actin"/>
</dbReference>
<dbReference type="InterPro" id="IPR011858">
    <property type="entry name" value="His6/HISN3"/>
</dbReference>
<dbReference type="FunFam" id="3.30.420.40:FF:000404">
    <property type="entry name" value="Major actin"/>
    <property type="match status" value="1"/>
</dbReference>
<evidence type="ECO:0000256" key="3">
    <source>
        <dbReference type="ARBA" id="ARBA00005133"/>
    </source>
</evidence>
<dbReference type="Gene3D" id="3.20.20.70">
    <property type="entry name" value="Aldolase class I"/>
    <property type="match status" value="1"/>
</dbReference>
<comment type="catalytic activity">
    <reaction evidence="1">
        <text>1-(5-phospho-beta-D-ribosyl)-5-[(5-phospho-beta-D-ribosylamino)methylideneamino]imidazole-4-carboxamide = 5-[(5-phospho-1-deoxy-D-ribulos-1-ylimino)methylamino]-1-(5-phospho-beta-D-ribosyl)imidazole-4-carboxamide</text>
        <dbReference type="Rhea" id="RHEA:15469"/>
        <dbReference type="ChEBI" id="CHEBI:58435"/>
        <dbReference type="ChEBI" id="CHEBI:58525"/>
        <dbReference type="EC" id="5.3.1.16"/>
    </reaction>
</comment>
<dbReference type="Gene3D" id="3.90.640.10">
    <property type="entry name" value="Actin, Chain A, domain 4"/>
    <property type="match status" value="1"/>
</dbReference>
<dbReference type="EMBL" id="DF830086">
    <property type="protein sequence ID" value="GAK67570.1"/>
    <property type="molecule type" value="Genomic_DNA"/>
</dbReference>
<dbReference type="InterPro" id="IPR020902">
    <property type="entry name" value="Actin/actin-like_CS"/>
</dbReference>
<dbReference type="InterPro" id="IPR004045">
    <property type="entry name" value="Glutathione_S-Trfase_N"/>
</dbReference>
<keyword evidence="11" id="KW-0413">Isomerase</keyword>
<dbReference type="EC" id="2.5.1.18" evidence="5"/>
<dbReference type="Gene3D" id="3.30.420.40">
    <property type="match status" value="2"/>
</dbReference>
<dbReference type="NCBIfam" id="TIGR02129">
    <property type="entry name" value="hisA_euk"/>
    <property type="match status" value="1"/>
</dbReference>
<dbReference type="FunFam" id="3.30.420.40:FF:000291">
    <property type="entry name" value="Actin, alpha skeletal muscle"/>
    <property type="match status" value="1"/>
</dbReference>
<dbReference type="InterPro" id="IPR036282">
    <property type="entry name" value="Glutathione-S-Trfase_C_sf"/>
</dbReference>
<dbReference type="Gene3D" id="1.20.1050.10">
    <property type="match status" value="1"/>
</dbReference>
<dbReference type="GO" id="GO:0004364">
    <property type="term" value="F:glutathione transferase activity"/>
    <property type="evidence" value="ECO:0007669"/>
    <property type="project" value="UniProtKB-EC"/>
</dbReference>
<comment type="catalytic activity">
    <reaction evidence="15">
        <text>ATP + H2O = ADP + phosphate + H(+)</text>
        <dbReference type="Rhea" id="RHEA:13065"/>
        <dbReference type="ChEBI" id="CHEBI:15377"/>
        <dbReference type="ChEBI" id="CHEBI:15378"/>
        <dbReference type="ChEBI" id="CHEBI:30616"/>
        <dbReference type="ChEBI" id="CHEBI:43474"/>
        <dbReference type="ChEBI" id="CHEBI:456216"/>
    </reaction>
</comment>
<evidence type="ECO:0000256" key="17">
    <source>
        <dbReference type="RuleBase" id="RU003657"/>
    </source>
</evidence>
<protein>
    <recommendedName>
        <fullName evidence="7">1-(5-phosphoribosyl)-5-[(5-phosphoribosylamino)methylideneamino] imidazole-4-carboxamide isomerase</fullName>
        <ecNumber evidence="5">2.5.1.18</ecNumber>
        <ecNumber evidence="6">5.3.1.16</ecNumber>
    </recommendedName>
    <alternativeName>
        <fullName evidence="13">5-proFAR isomerase</fullName>
    </alternativeName>
    <alternativeName>
        <fullName evidence="12">Phosphoribosylformimino-5-aminoimidazole carboxamide ribotide isomerase</fullName>
    </alternativeName>
</protein>
<evidence type="ECO:0000256" key="7">
    <source>
        <dbReference type="ARBA" id="ARBA00018464"/>
    </source>
</evidence>
<dbReference type="FunFam" id="3.90.640.10:FF:000001">
    <property type="entry name" value="Actin, muscle"/>
    <property type="match status" value="1"/>
</dbReference>
<evidence type="ECO:0000256" key="12">
    <source>
        <dbReference type="ARBA" id="ARBA00030547"/>
    </source>
</evidence>
<dbReference type="RefSeq" id="XP_014654218.1">
    <property type="nucleotide sequence ID" value="XM_014798732.1"/>
</dbReference>
<keyword evidence="8 17" id="KW-0028">Amino-acid biosynthesis</keyword>
<gene>
    <name evidence="19" type="ORF">PAN0_019d5798</name>
</gene>
<dbReference type="Proteomes" id="UP000053758">
    <property type="component" value="Unassembled WGS sequence"/>
</dbReference>
<dbReference type="Pfam" id="PF00022">
    <property type="entry name" value="Actin"/>
    <property type="match status" value="1"/>
</dbReference>
<dbReference type="GeneID" id="26306654"/>
<comment type="catalytic activity">
    <reaction evidence="14">
        <text>RX + glutathione = an S-substituted glutathione + a halide anion + H(+)</text>
        <dbReference type="Rhea" id="RHEA:16437"/>
        <dbReference type="ChEBI" id="CHEBI:15378"/>
        <dbReference type="ChEBI" id="CHEBI:16042"/>
        <dbReference type="ChEBI" id="CHEBI:17792"/>
        <dbReference type="ChEBI" id="CHEBI:57925"/>
        <dbReference type="ChEBI" id="CHEBI:90779"/>
        <dbReference type="EC" id="2.5.1.18"/>
    </reaction>
</comment>
<evidence type="ECO:0000256" key="15">
    <source>
        <dbReference type="ARBA" id="ARBA00049360"/>
    </source>
</evidence>
<dbReference type="Pfam" id="PF00977">
    <property type="entry name" value="His_biosynth"/>
    <property type="match status" value="1"/>
</dbReference>
<dbReference type="FunFam" id="3.30.420.40:FF:000058">
    <property type="entry name" value="Putative actin-related protein 5"/>
    <property type="match status" value="1"/>
</dbReference>
<name>A0A081CLM4_PSEA2</name>
<dbReference type="InterPro" id="IPR011060">
    <property type="entry name" value="RibuloseP-bd_barrel"/>
</dbReference>
<dbReference type="AlphaFoldDB" id="A0A081CLM4"/>
<dbReference type="PROSITE" id="PS50404">
    <property type="entry name" value="GST_NTER"/>
    <property type="match status" value="1"/>
</dbReference>
<dbReference type="PROSITE" id="PS00406">
    <property type="entry name" value="ACTINS_1"/>
    <property type="match status" value="1"/>
</dbReference>
<accession>A0A081CLM4</accession>
<evidence type="ECO:0000256" key="2">
    <source>
        <dbReference type="ARBA" id="ARBA00003520"/>
    </source>
</evidence>
<dbReference type="EC" id="5.3.1.16" evidence="6"/>
<dbReference type="GO" id="GO:0004602">
    <property type="term" value="F:glutathione peroxidase activity"/>
    <property type="evidence" value="ECO:0007669"/>
    <property type="project" value="UniProtKB-ARBA"/>
</dbReference>
<evidence type="ECO:0000256" key="1">
    <source>
        <dbReference type="ARBA" id="ARBA00000901"/>
    </source>
</evidence>
<comment type="similarity">
    <text evidence="4 17">Belongs to the HisA/HisF family.</text>
</comment>
<sequence length="1046" mass="114705">MSSTSASSGSSGLVLHHLELSRSNRILFLLEELQVPYEIKHYKRDPVTRLAGDDLKQVHPLGRSPVLTDGALTIIETNAIIAHLLTHYYDAARVALGPGLGEKMQASVDVGGWIQFSEASIMLHAIPLFYALKSGACTQDGSAGIERASARGIKADLAYVEETLQQNNGQLVKGHGFTAADCAMLYSVDMLAHILATRTPEWRQNLGLEVGPATLAWMSQCKQRAAFQAAVRKEGHEGQDWLSSFFARPAAARKSVFRPCIDLHEGVVKQIVGGTLSDTNSTLRTNFVATHSPSHFASLYRDHKLTGGHVIKLGPRNDEAATSALSAWPQGLHVGGGITGENAQEWLDKGAEKVIVTSWLFPSCEFSLSRLEELSQRVGRERLVVDVSCRKRGDRWVVAMNRWQDMTDMEVNKASLDLLAAHCSEFLIHAADVEGLCQGIDQDLVQKLGEWVTIPTTYAGGARHMGDLQLVDRLSKGKVDLTFGSALDIFGGQGVTLDELVKWNHAATNIRGAAQHGLHVRHGKPMLTSGCANDGRLRGFEELEIGRCGPWIARSTVVMEARALAVRSDRLQLWIHARTHGQHTRAANRCDRLEGRDATSTAQGTAPVAGATLLEVRQSKRRHVPSASPVEQKCTACTAELHCQCCPTLAKMEDEVAAVSVFRLTSEGSGIGTARRSALVIDNGSGMCKAGFAGDDAPRAVFPSVVGRPRHQGVMVGMGQKDSYVGDEAQSKRGILTLKYPIEHGIVTNWDDMEKIWHHTFYNELRVAPEEHPVLLTEAPLNPKANREKMTQILFETFNAPAFYVAIQAVLSLYASGRTTGIVLDSGDGVTHTVPIYEGYSLPHSILRLDLAGRDLTEYLARILTERGYPFTTTAEREIVRDIKEKLCYVALDFEQEMLTATQSSALEKSYELPDGQVITIGNERFRTPEVLFQPAFLGLEAAGIHETTYNSIMKCDLDIRKDLYGNIVMSGGTTMYAGISDRMQKEITALAPSSMKVKIVAPPERKYSVWIGGSILASLSTFQQMWISKQEYDESGPSIVHRKCF</sequence>